<dbReference type="GO" id="GO:0016757">
    <property type="term" value="F:glycosyltransferase activity"/>
    <property type="evidence" value="ECO:0007669"/>
    <property type="project" value="InterPro"/>
</dbReference>
<proteinExistence type="predicted"/>
<reference evidence="5" key="1">
    <citation type="submission" date="2017-04" db="EMBL/GenBank/DDBJ databases">
        <title>Function of individual gut microbiota members based on whole genome sequencing of pure cultures obtained from chicken caecum.</title>
        <authorList>
            <person name="Medvecky M."/>
            <person name="Cejkova D."/>
            <person name="Polansky O."/>
            <person name="Karasova D."/>
            <person name="Kubasova T."/>
            <person name="Cizek A."/>
            <person name="Rychlik I."/>
        </authorList>
    </citation>
    <scope>NUCLEOTIDE SEQUENCE [LARGE SCALE GENOMIC DNA]</scope>
    <source>
        <strain evidence="5">An180</strain>
    </source>
</reference>
<dbReference type="PANTHER" id="PTHR36836">
    <property type="entry name" value="COLANIC ACID BIOSYNTHESIS PROTEIN WCAK"/>
    <property type="match status" value="1"/>
</dbReference>
<feature type="domain" description="Glycosyl transferase family 1" evidence="1">
    <location>
        <begin position="198"/>
        <end position="353"/>
    </location>
</feature>
<dbReference type="Gene3D" id="3.40.50.2000">
    <property type="entry name" value="Glycogen Phosphorylase B"/>
    <property type="match status" value="2"/>
</dbReference>
<evidence type="ECO:0000259" key="1">
    <source>
        <dbReference type="Pfam" id="PF00534"/>
    </source>
</evidence>
<organism evidence="4 5">
    <name type="scientific">Butyricicoccus pullicaecorum</name>
    <dbReference type="NCBI Taxonomy" id="501571"/>
    <lineage>
        <taxon>Bacteria</taxon>
        <taxon>Bacillati</taxon>
        <taxon>Bacillota</taxon>
        <taxon>Clostridia</taxon>
        <taxon>Eubacteriales</taxon>
        <taxon>Butyricicoccaceae</taxon>
        <taxon>Butyricicoccus</taxon>
    </lineage>
</organism>
<evidence type="ECO:0000313" key="4">
    <source>
        <dbReference type="EMBL" id="OUP54466.1"/>
    </source>
</evidence>
<protein>
    <recommendedName>
        <fullName evidence="6">Polysaccharide pyruvyl transferase CsaB</fullName>
    </recommendedName>
</protein>
<comment type="caution">
    <text evidence="4">The sequence shown here is derived from an EMBL/GenBank/DDBJ whole genome shotgun (WGS) entry which is preliminary data.</text>
</comment>
<dbReference type="Pfam" id="PF04230">
    <property type="entry name" value="PS_pyruv_trans"/>
    <property type="match status" value="1"/>
</dbReference>
<dbReference type="EMBL" id="NFKK01000001">
    <property type="protein sequence ID" value="OUP54466.1"/>
    <property type="molecule type" value="Genomic_DNA"/>
</dbReference>
<dbReference type="AlphaFoldDB" id="A0A1Y4LCM0"/>
<gene>
    <name evidence="4" type="ORF">B5F17_00780</name>
</gene>
<dbReference type="PANTHER" id="PTHR36836:SF1">
    <property type="entry name" value="COLANIC ACID BIOSYNTHESIS PROTEIN WCAK"/>
    <property type="match status" value="1"/>
</dbReference>
<dbReference type="Pfam" id="PF00534">
    <property type="entry name" value="Glycos_transf_1"/>
    <property type="match status" value="1"/>
</dbReference>
<dbReference type="Proteomes" id="UP000195897">
    <property type="component" value="Unassembled WGS sequence"/>
</dbReference>
<accession>A0A1Y4LCM0</accession>
<feature type="domain" description="Polysaccharide pyruvyl transferase" evidence="2">
    <location>
        <begin position="404"/>
        <end position="686"/>
    </location>
</feature>
<dbReference type="Pfam" id="PF13439">
    <property type="entry name" value="Glyco_transf_4"/>
    <property type="match status" value="1"/>
</dbReference>
<evidence type="ECO:0000259" key="2">
    <source>
        <dbReference type="Pfam" id="PF04230"/>
    </source>
</evidence>
<dbReference type="InterPro" id="IPR028098">
    <property type="entry name" value="Glyco_trans_4-like_N"/>
</dbReference>
<dbReference type="SUPFAM" id="SSF53756">
    <property type="entry name" value="UDP-Glycosyltransferase/glycogen phosphorylase"/>
    <property type="match status" value="1"/>
</dbReference>
<dbReference type="InterPro" id="IPR001296">
    <property type="entry name" value="Glyco_trans_1"/>
</dbReference>
<name>A0A1Y4LCM0_9FIRM</name>
<evidence type="ECO:0000313" key="5">
    <source>
        <dbReference type="Proteomes" id="UP000195897"/>
    </source>
</evidence>
<evidence type="ECO:0000259" key="3">
    <source>
        <dbReference type="Pfam" id="PF13439"/>
    </source>
</evidence>
<feature type="domain" description="Glycosyltransferase subfamily 4-like N-terminal" evidence="3">
    <location>
        <begin position="23"/>
        <end position="179"/>
    </location>
</feature>
<sequence>MDTRKQSWRNCMRILQMMGGGDVGGAKTHIMTLIQALRERNEVMLISFRDGPFPREAAKNGINVRVIPSFNPLYCRDEVRKIIADFKPDVIHCHGGKANLVGAMLRGKKMNIPVLTTVHSDYRYDYLGNPLKQWTNGLANTIALRFLDFHQAVADRMARTLISRGFNPEKIFTIYNGMDFGNPMQGVDRAAYCKEHWDVDIAPDDVLCGIAARLTAVKDIATCVRGFAGAVKEVPQLRLFIAGDGEDEKMLRDLAKDLGVADRVTFCGWVSPVNEFFASMDINLLTSVSETFPYSILEGVLEHCATICSDVGGMSELIDSGENGYIFQPRDHETLTQQLIKFGKDPARRKLFADRLYEKATREYSLDTMCRTQEANYEKLLRLYHKPKTRRDGIVICGAYGKGNAGDDAILRGIVQEMRAYDPDRPITVMSRRPDETRLLYRTNAVYTFNIFAVLWRFCHSVLYINGGGSLMQDVTSTRSLKYYLFTLDAAKKLGCKVMMYGCGIGPIRRPGNRRHTTRTINRSVDLITLRDDLSRGELTRMGIVEPEIKLAADPTIILHPASEAQMDQVMEDLGIPVDGKYLGFGLRSWNGLEAVADEIVKAAEYAYETYGLIPVFVPIEFPSDLTPARMIADRLHCPHYMVERRLPIEETIGMLARMKTVIGIRLHSLMFSAGRGVPVIGMSYDIKVDGFLKYIGSRTCIQIEEVTADKLRPLIDECVSGKLDEEVRATAALLREREHENSRGAAALIEAAEAGR</sequence>
<evidence type="ECO:0008006" key="6">
    <source>
        <dbReference type="Google" id="ProtNLM"/>
    </source>
</evidence>
<dbReference type="CDD" id="cd03801">
    <property type="entry name" value="GT4_PimA-like"/>
    <property type="match status" value="1"/>
</dbReference>
<dbReference type="InterPro" id="IPR007345">
    <property type="entry name" value="Polysacch_pyruvyl_Trfase"/>
</dbReference>